<evidence type="ECO:0008006" key="5">
    <source>
        <dbReference type="Google" id="ProtNLM"/>
    </source>
</evidence>
<accession>A0A5J5DZF9</accession>
<name>A0A5J5DZF9_9BIFI</name>
<dbReference type="Proteomes" id="UP000374630">
    <property type="component" value="Unassembled WGS sequence"/>
</dbReference>
<sequence>MKRFSRLEKALDSAEKARSCLWTRRSNSLQSLWGRVREGTLLAVRPDMFVRVAYWAALSYIERILHILRAVISRRPNWVLSHISAAAVWGLNATYAMHRFVHLAIDKHTRTRDRGYFRFHHIPDIKVETHNGLPVTPLMQTVFDCIRTLPFPEAVAICDAALRQYRMNPDELQQFIADHAGYKGVQRARLVADHADSRSENGGESIARAWMIMWGFKPPELQREFDDPVTGQRRRADYVWHLDDGRTIIGELDGREKYVNRDMIDGADSVDAVLAEKERESNIQLLMDRTVFVRIPFRQVLEQPEVVQRKLDLAGVPRGSAPLDNNLLQWL</sequence>
<proteinExistence type="predicted"/>
<dbReference type="RefSeq" id="WP_150354664.1">
    <property type="nucleotide sequence ID" value="NZ_RZNZ01000009.1"/>
</dbReference>
<dbReference type="Proteomes" id="UP000345527">
    <property type="component" value="Unassembled WGS sequence"/>
</dbReference>
<organism evidence="2 3">
    <name type="scientific">Bifidobacterium vespertilionis</name>
    <dbReference type="NCBI Taxonomy" id="2562524"/>
    <lineage>
        <taxon>Bacteria</taxon>
        <taxon>Bacillati</taxon>
        <taxon>Actinomycetota</taxon>
        <taxon>Actinomycetes</taxon>
        <taxon>Bifidobacteriales</taxon>
        <taxon>Bifidobacteriaceae</taxon>
        <taxon>Bifidobacterium</taxon>
    </lineage>
</organism>
<dbReference type="OrthoDB" id="3172126at2"/>
<dbReference type="EMBL" id="RZNZ01000009">
    <property type="protein sequence ID" value="KAA8820068.1"/>
    <property type="molecule type" value="Genomic_DNA"/>
</dbReference>
<evidence type="ECO:0000313" key="4">
    <source>
        <dbReference type="Proteomes" id="UP000374630"/>
    </source>
</evidence>
<dbReference type="EMBL" id="RZOA01000020">
    <property type="protein sequence ID" value="KAA8822223.1"/>
    <property type="molecule type" value="Genomic_DNA"/>
</dbReference>
<evidence type="ECO:0000313" key="1">
    <source>
        <dbReference type="EMBL" id="KAA8820068.1"/>
    </source>
</evidence>
<reference evidence="3 4" key="1">
    <citation type="journal article" date="2019" name="Syst. Appl. Microbiol.">
        <title>Characterization of Bifidobacterium species in feaces of the Egyptian fruit bat: Description of B. vespertilionis sp. nov. and B. rousetti sp. nov.</title>
        <authorList>
            <person name="Modesto M."/>
            <person name="Satti M."/>
            <person name="Watanabe K."/>
            <person name="Puglisi E."/>
            <person name="Morelli L."/>
            <person name="Huang C.-H."/>
            <person name="Liou J.-S."/>
            <person name="Miyashita M."/>
            <person name="Tamura T."/>
            <person name="Saito S."/>
            <person name="Mori K."/>
            <person name="Huang L."/>
            <person name="Sciavilla P."/>
            <person name="Sandri C."/>
            <person name="Spiezio C."/>
            <person name="Vitali F."/>
            <person name="Cavalieri D."/>
            <person name="Perpetuini G."/>
            <person name="Tofalo R."/>
            <person name="Bonetti A."/>
            <person name="Arita M."/>
            <person name="Mattarelli P."/>
        </authorList>
    </citation>
    <scope>NUCLEOTIDE SEQUENCE [LARGE SCALE GENOMIC DNA]</scope>
    <source>
        <strain evidence="1 4">RST16</strain>
        <strain evidence="2 3">RST8</strain>
    </source>
</reference>
<comment type="caution">
    <text evidence="2">The sequence shown here is derived from an EMBL/GenBank/DDBJ whole genome shotgun (WGS) entry which is preliminary data.</text>
</comment>
<keyword evidence="4" id="KW-1185">Reference proteome</keyword>
<evidence type="ECO:0000313" key="2">
    <source>
        <dbReference type="EMBL" id="KAA8822223.1"/>
    </source>
</evidence>
<dbReference type="AlphaFoldDB" id="A0A5J5DZF9"/>
<protein>
    <recommendedName>
        <fullName evidence="5">CTP synthase</fullName>
    </recommendedName>
</protein>
<evidence type="ECO:0000313" key="3">
    <source>
        <dbReference type="Proteomes" id="UP000345527"/>
    </source>
</evidence>
<gene>
    <name evidence="2" type="ORF">EM848_09365</name>
    <name evidence="1" type="ORF">EMO90_07655</name>
</gene>